<dbReference type="Pfam" id="PF03478">
    <property type="entry name" value="Beta-prop_KIB1-4"/>
    <property type="match status" value="1"/>
</dbReference>
<dbReference type="PANTHER" id="PTHR33110:SF97">
    <property type="entry name" value="DUF295 DOMAIN-CONTAINING PROTEIN"/>
    <property type="match status" value="1"/>
</dbReference>
<evidence type="ECO:0000259" key="2">
    <source>
        <dbReference type="Pfam" id="PF03478"/>
    </source>
</evidence>
<feature type="region of interest" description="Disordered" evidence="1">
    <location>
        <begin position="214"/>
        <end position="248"/>
    </location>
</feature>
<feature type="domain" description="KIB1-4 beta-propeller" evidence="2">
    <location>
        <begin position="100"/>
        <end position="211"/>
    </location>
</feature>
<dbReference type="InterPro" id="IPR005174">
    <property type="entry name" value="KIB1-4_b-propeller"/>
</dbReference>
<keyword evidence="4" id="KW-1185">Reference proteome</keyword>
<evidence type="ECO:0000313" key="3">
    <source>
        <dbReference type="EMBL" id="RLM91383.1"/>
    </source>
</evidence>
<gene>
    <name evidence="3" type="ORF">C2845_PM08G17110</name>
</gene>
<organism evidence="3 4">
    <name type="scientific">Panicum miliaceum</name>
    <name type="common">Proso millet</name>
    <name type="synonym">Broomcorn millet</name>
    <dbReference type="NCBI Taxonomy" id="4540"/>
    <lineage>
        <taxon>Eukaryota</taxon>
        <taxon>Viridiplantae</taxon>
        <taxon>Streptophyta</taxon>
        <taxon>Embryophyta</taxon>
        <taxon>Tracheophyta</taxon>
        <taxon>Spermatophyta</taxon>
        <taxon>Magnoliopsida</taxon>
        <taxon>Liliopsida</taxon>
        <taxon>Poales</taxon>
        <taxon>Poaceae</taxon>
        <taxon>PACMAD clade</taxon>
        <taxon>Panicoideae</taxon>
        <taxon>Panicodae</taxon>
        <taxon>Paniceae</taxon>
        <taxon>Panicinae</taxon>
        <taxon>Panicum</taxon>
        <taxon>Panicum sect. Panicum</taxon>
    </lineage>
</organism>
<protein>
    <recommendedName>
        <fullName evidence="2">KIB1-4 beta-propeller domain-containing protein</fullName>
    </recommendedName>
</protein>
<dbReference type="PANTHER" id="PTHR33110">
    <property type="entry name" value="F-BOX/KELCH-REPEAT PROTEIN-RELATED"/>
    <property type="match status" value="1"/>
</dbReference>
<name>A0A3L6QY05_PANMI</name>
<evidence type="ECO:0000256" key="1">
    <source>
        <dbReference type="SAM" id="MobiDB-lite"/>
    </source>
</evidence>
<dbReference type="STRING" id="4540.A0A3L6QY05"/>
<dbReference type="AlphaFoldDB" id="A0A3L6QY05"/>
<dbReference type="Proteomes" id="UP000275267">
    <property type="component" value="Unassembled WGS sequence"/>
</dbReference>
<sequence>MEQEGELTFAATPQQRTSPRAAAAEAAAPSWADVPDNILVRVSAFLRCRGDRAHMACANSLWRRAVRGVGRPPPPVLPPLPPLPPQLPWLIFPNTETPAFYSPITRRYHRLRLLPHDVRAARFCGSGDGGWLVLALGSRNGYALYNLDNGERIPLPPGFRTARNAQFPLVVRAATLSGAPSPDTPYMVAAIVLAASGNTAAFWSPGSESWFSPGGLRRMSSSSTAASSSSGPARASSRSGRYMAPKAT</sequence>
<reference evidence="4" key="1">
    <citation type="journal article" date="2019" name="Nat. Commun.">
        <title>The genome of broomcorn millet.</title>
        <authorList>
            <person name="Zou C."/>
            <person name="Miki D."/>
            <person name="Li D."/>
            <person name="Tang Q."/>
            <person name="Xiao L."/>
            <person name="Rajput S."/>
            <person name="Deng P."/>
            <person name="Jia W."/>
            <person name="Huang R."/>
            <person name="Zhang M."/>
            <person name="Sun Y."/>
            <person name="Hu J."/>
            <person name="Fu X."/>
            <person name="Schnable P.S."/>
            <person name="Li F."/>
            <person name="Zhang H."/>
            <person name="Feng B."/>
            <person name="Zhu X."/>
            <person name="Liu R."/>
            <person name="Schnable J.C."/>
            <person name="Zhu J.-K."/>
            <person name="Zhang H."/>
        </authorList>
    </citation>
    <scope>NUCLEOTIDE SEQUENCE [LARGE SCALE GENOMIC DNA]</scope>
</reference>
<comment type="caution">
    <text evidence="3">The sequence shown here is derived from an EMBL/GenBank/DDBJ whole genome shotgun (WGS) entry which is preliminary data.</text>
</comment>
<proteinExistence type="predicted"/>
<feature type="region of interest" description="Disordered" evidence="1">
    <location>
        <begin position="1"/>
        <end position="23"/>
    </location>
</feature>
<accession>A0A3L6QY05</accession>
<dbReference type="EMBL" id="PQIB02000010">
    <property type="protein sequence ID" value="RLM91383.1"/>
    <property type="molecule type" value="Genomic_DNA"/>
</dbReference>
<dbReference type="OrthoDB" id="585640at2759"/>
<feature type="compositionally biased region" description="Low complexity" evidence="1">
    <location>
        <begin position="217"/>
        <end position="239"/>
    </location>
</feature>
<evidence type="ECO:0000313" key="4">
    <source>
        <dbReference type="Proteomes" id="UP000275267"/>
    </source>
</evidence>